<keyword evidence="3" id="KW-0255">Endonuclease</keyword>
<dbReference type="OrthoDB" id="9812537at2"/>
<dbReference type="GO" id="GO:0004527">
    <property type="term" value="F:exonuclease activity"/>
    <property type="evidence" value="ECO:0007669"/>
    <property type="project" value="UniProtKB-KW"/>
</dbReference>
<dbReference type="InterPro" id="IPR005135">
    <property type="entry name" value="Endo/exonuclease/phosphatase"/>
</dbReference>
<dbReference type="EMBL" id="VYKK01000015">
    <property type="protein sequence ID" value="KAA9004186.1"/>
    <property type="molecule type" value="Genomic_DNA"/>
</dbReference>
<dbReference type="InterPro" id="IPR051547">
    <property type="entry name" value="TDP2-like"/>
</dbReference>
<dbReference type="PANTHER" id="PTHR15822:SF23">
    <property type="entry name" value="ENDONUCLEASE_EXONUCLEASE_PHOSPHATASE FAMILY PROTEIN"/>
    <property type="match status" value="1"/>
</dbReference>
<name>A0A5J5G8W7_9BACL</name>
<evidence type="ECO:0000259" key="2">
    <source>
        <dbReference type="Pfam" id="PF03372"/>
    </source>
</evidence>
<proteinExistence type="predicted"/>
<comment type="caution">
    <text evidence="3">The sequence shown here is derived from an EMBL/GenBank/DDBJ whole genome shotgun (WGS) entry which is preliminary data.</text>
</comment>
<keyword evidence="3" id="KW-0269">Exonuclease</keyword>
<evidence type="ECO:0000313" key="4">
    <source>
        <dbReference type="Proteomes" id="UP000367750"/>
    </source>
</evidence>
<gene>
    <name evidence="3" type="ORF">F4V43_12385</name>
</gene>
<dbReference type="CDD" id="cd09079">
    <property type="entry name" value="RgfB-like"/>
    <property type="match status" value="1"/>
</dbReference>
<dbReference type="InterPro" id="IPR036691">
    <property type="entry name" value="Endo/exonu/phosph_ase_sf"/>
</dbReference>
<dbReference type="Pfam" id="PF03372">
    <property type="entry name" value="Exo_endo_phos"/>
    <property type="match status" value="1"/>
</dbReference>
<sequence>MKLLTLNTHSWMEDNQEAKIRELARFIREEHFDVIALQEVNQSKGEMAATDLELERFVPAEPDIRIARDNFALVLLREIGLPYWWTWVPVHTGFVRYDEGIALLSRTPIGEAFSEYVSEMRDYENYRTRKIAGIRTSSAAKESWFVSGHFGWWEDGKELFSRQWDNAQACLDALAPAAVYVMGDFNNAAEVRGEGYDYVRSRGWTDLYEAAEEKDDGATVVKAIKGWEGNRSPLRIDLIWSSRTAAVRSCLVALNGVRGGVVSDHFGVMADIYQSASGLNSPAQCHTDSINRR</sequence>
<reference evidence="3 4" key="1">
    <citation type="submission" date="2019-09" db="EMBL/GenBank/DDBJ databases">
        <title>Bacillus ochoae sp. nov., Paenibacillus whitsoniae sp. nov., Paenibacillus spiritus sp. nov. Isolated from the Mars Exploration Rover during spacecraft assembly.</title>
        <authorList>
            <person name="Seuylemezian A."/>
            <person name="Vaishampayan P."/>
        </authorList>
    </citation>
    <scope>NUCLEOTIDE SEQUENCE [LARGE SCALE GENOMIC DNA]</scope>
    <source>
        <strain evidence="3 4">MER_111</strain>
    </source>
</reference>
<organism evidence="3 4">
    <name type="scientific">Paenibacillus spiritus</name>
    <dbReference type="NCBI Taxonomy" id="2496557"/>
    <lineage>
        <taxon>Bacteria</taxon>
        <taxon>Bacillati</taxon>
        <taxon>Bacillota</taxon>
        <taxon>Bacilli</taxon>
        <taxon>Bacillales</taxon>
        <taxon>Paenibacillaceae</taxon>
        <taxon>Paenibacillus</taxon>
    </lineage>
</organism>
<protein>
    <submittedName>
        <fullName evidence="3">Endonuclease/exonuclease/phosphatase family protein</fullName>
    </submittedName>
</protein>
<keyword evidence="4" id="KW-1185">Reference proteome</keyword>
<keyword evidence="1" id="KW-0378">Hydrolase</keyword>
<evidence type="ECO:0000313" key="3">
    <source>
        <dbReference type="EMBL" id="KAA9004186.1"/>
    </source>
</evidence>
<accession>A0A5J5G8W7</accession>
<dbReference type="SUPFAM" id="SSF56219">
    <property type="entry name" value="DNase I-like"/>
    <property type="match status" value="1"/>
</dbReference>
<dbReference type="RefSeq" id="WP_150458538.1">
    <property type="nucleotide sequence ID" value="NZ_VYKK01000015.1"/>
</dbReference>
<dbReference type="AlphaFoldDB" id="A0A5J5G8W7"/>
<dbReference type="GO" id="GO:0004519">
    <property type="term" value="F:endonuclease activity"/>
    <property type="evidence" value="ECO:0007669"/>
    <property type="project" value="UniProtKB-KW"/>
</dbReference>
<dbReference type="Gene3D" id="3.60.10.10">
    <property type="entry name" value="Endonuclease/exonuclease/phosphatase"/>
    <property type="match status" value="1"/>
</dbReference>
<keyword evidence="3" id="KW-0540">Nuclease</keyword>
<dbReference type="PANTHER" id="PTHR15822">
    <property type="entry name" value="TRAF AND TNF RECEPTOR-ASSOCIATED PROTEIN"/>
    <property type="match status" value="1"/>
</dbReference>
<evidence type="ECO:0000256" key="1">
    <source>
        <dbReference type="ARBA" id="ARBA00022801"/>
    </source>
</evidence>
<dbReference type="Proteomes" id="UP000367750">
    <property type="component" value="Unassembled WGS sequence"/>
</dbReference>
<feature type="domain" description="Endonuclease/exonuclease/phosphatase" evidence="2">
    <location>
        <begin position="18"/>
        <end position="265"/>
    </location>
</feature>